<sequence>MWEMRMLPVLPDESLFSRFCRTTTVYGMSPSSLLTIIFNKPDMNVHPILNSGLKAISLHTSESADQLWHEQTLLPLFAWALPISRNEIMDFNTTPARLNRLCRLSNFSLGQRTLLKFCPVCAREDTFHYGVTYWHLAHQLHGVTTCHRHPVALESIHVPSSPHIRIGLMPPVSYTEQLSNEIDFDFAKFCYESLNIIRRKDITHPNYMDVLKKLNLLSLDGNLKKNVFYAHVYAKCQLFGEGSSGLIPTSLTDYHYWEPILKDKCCQHPTKHLLLCYCLLNTCWPTYAGSRTNKKKEIFKSHKKYSFHIVENNTSVSNLGKEFSRSRCYIKTLIYKKYLRAFKRNTKINIFTELLIKSMAVRGFSLASIAEKNSLSEGAVSSVISSCYGLCSWRKKCKKDSLRRRHKQKILRFIHNQSVSITRKLVKESCYASFYWLNKHECDWLNSCLPKTIRCYKNKRVDWSERDIISSSLINDVLSQGQYSMSLTSLDALLGGHGWLLKYRDKLPMTMILLRKMELIK</sequence>
<dbReference type="PATRIC" id="fig|1133852.3.peg.305"/>
<gene>
    <name evidence="3" type="ordered locus">O3K_01480</name>
</gene>
<dbReference type="HOGENOM" id="CLU_033785_2_0_6"/>
<dbReference type="AlphaFoldDB" id="A0A0E0XUK0"/>
<feature type="domain" description="TniQ" evidence="1">
    <location>
        <begin position="7"/>
        <end position="153"/>
    </location>
</feature>
<dbReference type="Pfam" id="PF06527">
    <property type="entry name" value="TniQ"/>
    <property type="match status" value="1"/>
</dbReference>
<dbReference type="InterPro" id="IPR009492">
    <property type="entry name" value="TniQ"/>
</dbReference>
<dbReference type="KEGG" id="esl:O3K_01480"/>
<reference evidence="3 4" key="1">
    <citation type="journal article" date="2012" name="PLoS ONE">
        <title>Genomic comparison of Escherichia coli O104:H4 isolates from 2009 and 2011 reveals plasmid, and prophage heterogeneity, including Shiga toxin encoding phage stx2.</title>
        <authorList>
            <consortium name="Threat Characterization Consortium"/>
            <person name="Ahmed S.A."/>
            <person name="Awosika J."/>
            <person name="Baldwin C."/>
            <person name="Bishop-Lilly K.A."/>
            <person name="Biswas B."/>
            <person name="Broomall S."/>
            <person name="Chain P.S."/>
            <person name="Chertkov O."/>
            <person name="Chokoshvili O."/>
            <person name="Coyne S."/>
            <person name="Davenport K."/>
            <person name="Detter J.C."/>
            <person name="Dorman W."/>
            <person name="Erkkila T.H."/>
            <person name="Folster J.P."/>
            <person name="Frey K.G."/>
            <person name="George M."/>
            <person name="Gleasner C."/>
            <person name="Henry M."/>
            <person name="Hill K.K."/>
            <person name="Hubbard K."/>
            <person name="Insalaco J."/>
            <person name="Johnson S."/>
            <person name="Kitzmiller A."/>
            <person name="Krepps M."/>
            <person name="Lo C.C."/>
            <person name="Luu T."/>
            <person name="McNew L.A."/>
            <person name="Minogue T."/>
            <person name="Munk C.A."/>
            <person name="Osborne B."/>
            <person name="Patel M."/>
            <person name="Reitenga K.G."/>
            <person name="Rosenzweig C.N."/>
            <person name="Shea A."/>
            <person name="Shen X."/>
            <person name="Strockbine N."/>
            <person name="Tarr C."/>
            <person name="Teshima H."/>
            <person name="van Gieson E."/>
            <person name="Verratti K."/>
            <person name="Wolcott M."/>
            <person name="Xie G."/>
            <person name="Sozhamannan S."/>
            <person name="Gibbons H.S."/>
        </authorList>
    </citation>
    <scope>NUCLEOTIDE SEQUENCE [LARGE SCALE GENOMIC DNA]</scope>
    <source>
        <strain evidence="3 4">2011C-3493</strain>
    </source>
</reference>
<dbReference type="InterPro" id="IPR032750">
    <property type="entry name" value="TnsD_C"/>
</dbReference>
<dbReference type="EMBL" id="CP003289">
    <property type="protein sequence ID" value="AFS72227.1"/>
    <property type="molecule type" value="Genomic_DNA"/>
</dbReference>
<evidence type="ECO:0000259" key="2">
    <source>
        <dbReference type="Pfam" id="PF15978"/>
    </source>
</evidence>
<dbReference type="Proteomes" id="UP000006167">
    <property type="component" value="Chromosome"/>
</dbReference>
<dbReference type="Pfam" id="PF15978">
    <property type="entry name" value="TnsD"/>
    <property type="match status" value="1"/>
</dbReference>
<protein>
    <submittedName>
        <fullName evidence="3">TnsD</fullName>
    </submittedName>
</protein>
<feature type="domain" description="Transposon Tn7 transposition protein TnsD C-terminal" evidence="2">
    <location>
        <begin position="354"/>
        <end position="511"/>
    </location>
</feature>
<proteinExistence type="predicted"/>
<evidence type="ECO:0000313" key="4">
    <source>
        <dbReference type="Proteomes" id="UP000006167"/>
    </source>
</evidence>
<name>A0A0E0XUK0_ECO1C</name>
<organism evidence="3 4">
    <name type="scientific">Escherichia coli O104:H4 (strain 2011C-3493)</name>
    <dbReference type="NCBI Taxonomy" id="1133852"/>
    <lineage>
        <taxon>Bacteria</taxon>
        <taxon>Pseudomonadati</taxon>
        <taxon>Pseudomonadota</taxon>
        <taxon>Gammaproteobacteria</taxon>
        <taxon>Enterobacterales</taxon>
        <taxon>Enterobacteriaceae</taxon>
        <taxon>Escherichia</taxon>
    </lineage>
</organism>
<evidence type="ECO:0000259" key="1">
    <source>
        <dbReference type="Pfam" id="PF06527"/>
    </source>
</evidence>
<accession>A0A0E0XUK0</accession>
<evidence type="ECO:0000313" key="3">
    <source>
        <dbReference type="EMBL" id="AFS72227.1"/>
    </source>
</evidence>